<keyword evidence="1" id="KW-0812">Transmembrane</keyword>
<evidence type="ECO:0000313" key="3">
    <source>
        <dbReference type="Proteomes" id="UP000464495"/>
    </source>
</evidence>
<name>A0A6P1SV42_9RHOB</name>
<dbReference type="SUPFAM" id="SSF53474">
    <property type="entry name" value="alpha/beta-Hydrolases"/>
    <property type="match status" value="1"/>
</dbReference>
<dbReference type="InterPro" id="IPR029058">
    <property type="entry name" value="AB_hydrolase_fold"/>
</dbReference>
<accession>A0A6P1SV42</accession>
<organism evidence="2 3">
    <name type="scientific">Algicella marina</name>
    <dbReference type="NCBI Taxonomy" id="2683284"/>
    <lineage>
        <taxon>Bacteria</taxon>
        <taxon>Pseudomonadati</taxon>
        <taxon>Pseudomonadota</taxon>
        <taxon>Alphaproteobacteria</taxon>
        <taxon>Rhodobacterales</taxon>
        <taxon>Paracoccaceae</taxon>
        <taxon>Algicella</taxon>
    </lineage>
</organism>
<dbReference type="EMBL" id="CP046620">
    <property type="protein sequence ID" value="QHQ34318.1"/>
    <property type="molecule type" value="Genomic_DNA"/>
</dbReference>
<protein>
    <recommendedName>
        <fullName evidence="4">Alpha/beta hydrolase</fullName>
    </recommendedName>
</protein>
<feature type="transmembrane region" description="Helical" evidence="1">
    <location>
        <begin position="155"/>
        <end position="175"/>
    </location>
</feature>
<dbReference type="RefSeq" id="WP_161860889.1">
    <property type="nucleotide sequence ID" value="NZ_CP046620.1"/>
</dbReference>
<dbReference type="AlphaFoldDB" id="A0A6P1SV42"/>
<evidence type="ECO:0000256" key="1">
    <source>
        <dbReference type="SAM" id="Phobius"/>
    </source>
</evidence>
<reference evidence="2 3" key="1">
    <citation type="submission" date="2019-12" db="EMBL/GenBank/DDBJ databases">
        <title>Complete genome sequence of Algicella marina strain 9Alg 56(T) isolated from the red alga Tichocarpus crinitus.</title>
        <authorList>
            <person name="Kim S.-G."/>
            <person name="Nedashkovskaya O.I."/>
        </authorList>
    </citation>
    <scope>NUCLEOTIDE SEQUENCE [LARGE SCALE GENOMIC DNA]</scope>
    <source>
        <strain evidence="2 3">9Alg 56</strain>
    </source>
</reference>
<dbReference type="KEGG" id="amaq:GO499_03510"/>
<sequence length="398" mass="45051">MTDGHCSRPFRRRVFFVPGFDPRSIGTYGALLKSEGQKYAGDAFEMGRRRSTGPCLERWPLTLHHDAQVVQTDYEFFVWRDLISNWMDVGLLETFRRLVGSGVLYIRSGTLRRVWQADKKMFACLIYPYWMACVMVALSIGLAWLVAAVFPDGPIGRITGVVAGIMVAIIFLRWLRSVDGAHYVFWLTHYFDFSIRRDLPIHAEIEARRKMLADAIAEARASECYDEILIVGHSAGAMQAIHCIADHGVAIANAGNTPVTVLTVGQNLSLRTLQPAAESERNAVLTVAGQDYFAWIDVSSTKDWISFALLSPVQARDMKHNKPLDKPLITECNFIDLFDRATLRWSGRNMIRAHFLFFHASKNRAAWNWYDIILGPSLVRERDFESAADSIVGRMADR</sequence>
<evidence type="ECO:0008006" key="4">
    <source>
        <dbReference type="Google" id="ProtNLM"/>
    </source>
</evidence>
<dbReference type="Proteomes" id="UP000464495">
    <property type="component" value="Chromosome"/>
</dbReference>
<gene>
    <name evidence="2" type="ORF">GO499_03510</name>
</gene>
<keyword evidence="3" id="KW-1185">Reference proteome</keyword>
<feature type="transmembrane region" description="Helical" evidence="1">
    <location>
        <begin position="122"/>
        <end position="149"/>
    </location>
</feature>
<keyword evidence="1" id="KW-1133">Transmembrane helix</keyword>
<proteinExistence type="predicted"/>
<keyword evidence="1" id="KW-0472">Membrane</keyword>
<evidence type="ECO:0000313" key="2">
    <source>
        <dbReference type="EMBL" id="QHQ34318.1"/>
    </source>
</evidence>